<keyword evidence="2" id="KW-1133">Transmembrane helix</keyword>
<organism evidence="4 5">
    <name type="scientific">Gordonia polyisoprenivorans</name>
    <dbReference type="NCBI Taxonomy" id="84595"/>
    <lineage>
        <taxon>Bacteria</taxon>
        <taxon>Bacillati</taxon>
        <taxon>Actinomycetota</taxon>
        <taxon>Actinomycetes</taxon>
        <taxon>Mycobacteriales</taxon>
        <taxon>Gordoniaceae</taxon>
        <taxon>Gordonia</taxon>
    </lineage>
</organism>
<evidence type="ECO:0000256" key="1">
    <source>
        <dbReference type="SAM" id="MobiDB-lite"/>
    </source>
</evidence>
<dbReference type="EMBL" id="JAAXPC010000010">
    <property type="protein sequence ID" value="NKY03423.1"/>
    <property type="molecule type" value="Genomic_DNA"/>
</dbReference>
<evidence type="ECO:0000313" key="4">
    <source>
        <dbReference type="EMBL" id="NKY03423.1"/>
    </source>
</evidence>
<accession>A0A846WRS0</accession>
<dbReference type="Proteomes" id="UP000563898">
    <property type="component" value="Unassembled WGS sequence"/>
</dbReference>
<feature type="region of interest" description="Disordered" evidence="1">
    <location>
        <begin position="61"/>
        <end position="80"/>
    </location>
</feature>
<feature type="region of interest" description="Disordered" evidence="1">
    <location>
        <begin position="90"/>
        <end position="159"/>
    </location>
</feature>
<evidence type="ECO:0000256" key="2">
    <source>
        <dbReference type="SAM" id="Phobius"/>
    </source>
</evidence>
<proteinExistence type="predicted"/>
<feature type="transmembrane region" description="Helical" evidence="2">
    <location>
        <begin position="273"/>
        <end position="294"/>
    </location>
</feature>
<feature type="region of interest" description="Disordered" evidence="1">
    <location>
        <begin position="297"/>
        <end position="390"/>
    </location>
</feature>
<evidence type="ECO:0000313" key="5">
    <source>
        <dbReference type="Proteomes" id="UP000563898"/>
    </source>
</evidence>
<keyword evidence="2" id="KW-0472">Membrane</keyword>
<keyword evidence="2" id="KW-0812">Transmembrane</keyword>
<reference evidence="4 5" key="1">
    <citation type="submission" date="2020-04" db="EMBL/GenBank/DDBJ databases">
        <title>MicrobeNet Type strains.</title>
        <authorList>
            <person name="Nicholson A.C."/>
        </authorList>
    </citation>
    <scope>NUCLEOTIDE SEQUENCE [LARGE SCALE GENOMIC DNA]</scope>
    <source>
        <strain evidence="4 5">ATCC BAA-14</strain>
    </source>
</reference>
<gene>
    <name evidence="4" type="ORF">HGA05_17775</name>
</gene>
<dbReference type="InterPro" id="IPR053807">
    <property type="entry name" value="LppM"/>
</dbReference>
<comment type="caution">
    <text evidence="4">The sequence shown here is derived from an EMBL/GenBank/DDBJ whole genome shotgun (WGS) entry which is preliminary data.</text>
</comment>
<evidence type="ECO:0000259" key="3">
    <source>
        <dbReference type="Pfam" id="PF21946"/>
    </source>
</evidence>
<sequence length="390" mass="39558">MAAITPASGTMISVRPPITRPSPPRASAFLLTVVLLIAAPLMSGCLQRSTTVGDRFAGSVVVATSPDNPRGAPKFDIPESMTGNIAVSDYRASTSTESSGAPASAQPGSPSEDTDQPGSSPSDSTPSDSTPSESAPSDSTQAAPTPQEQSGDSSDDATLVGSRATFSNLTAGQLSQLGDIIADAFGDTAMTMDLSAKRSGSVVRFRGSTDLTGLIPNRDYVRFTISFAGPITATNGDQNTNTSVSWTPEPGKSADFTAESTYADPSTAAFGGWTWLMVLICAAVVLVVIRLAYVSRDRSPRPGRPASAAGKKTFGKKTSGTTTSGTTTSTTTTSTTTTSATKTAGDTTPEKATVPADAAPDQGAAHEDPAVPNPAVPNSAAPDPGNTGKS</sequence>
<dbReference type="AlphaFoldDB" id="A0A846WRS0"/>
<protein>
    <submittedName>
        <fullName evidence="4">DUF3153 domain-containing protein</fullName>
    </submittedName>
</protein>
<feature type="domain" description="LppM" evidence="3">
    <location>
        <begin position="140"/>
        <end position="262"/>
    </location>
</feature>
<feature type="compositionally biased region" description="Low complexity" evidence="1">
    <location>
        <begin position="98"/>
        <end position="140"/>
    </location>
</feature>
<name>A0A846WRS0_9ACTN</name>
<feature type="compositionally biased region" description="Polar residues" evidence="1">
    <location>
        <begin position="141"/>
        <end position="152"/>
    </location>
</feature>
<feature type="compositionally biased region" description="Low complexity" evidence="1">
    <location>
        <begin position="306"/>
        <end position="347"/>
    </location>
</feature>
<dbReference type="Pfam" id="PF21946">
    <property type="entry name" value="LppM"/>
    <property type="match status" value="1"/>
</dbReference>
<feature type="region of interest" description="Disordered" evidence="1">
    <location>
        <begin position="1"/>
        <end position="21"/>
    </location>
</feature>